<dbReference type="RefSeq" id="WP_196987844.1">
    <property type="nucleotide sequence ID" value="NZ_JADWYS010000001.1"/>
</dbReference>
<dbReference type="EMBL" id="JADWYS010000001">
    <property type="protein sequence ID" value="MBG9390085.1"/>
    <property type="molecule type" value="Genomic_DNA"/>
</dbReference>
<gene>
    <name evidence="1" type="ORF">I5803_18800</name>
</gene>
<evidence type="ECO:0000313" key="1">
    <source>
        <dbReference type="EMBL" id="MBG9390085.1"/>
    </source>
</evidence>
<reference evidence="1" key="1">
    <citation type="submission" date="2020-11" db="EMBL/GenBank/DDBJ databases">
        <title>Bacterial whole genome sequence for Caenimonas sp. DR4.4.</title>
        <authorList>
            <person name="Le V."/>
            <person name="Ko S.-R."/>
            <person name="Ahn C.-Y."/>
            <person name="Oh H.-M."/>
        </authorList>
    </citation>
    <scope>NUCLEOTIDE SEQUENCE</scope>
    <source>
        <strain evidence="1">DR4.4</strain>
    </source>
</reference>
<dbReference type="AlphaFoldDB" id="A0A931H7G2"/>
<organism evidence="1 2">
    <name type="scientific">Caenimonas aquaedulcis</name>
    <dbReference type="NCBI Taxonomy" id="2793270"/>
    <lineage>
        <taxon>Bacteria</taxon>
        <taxon>Pseudomonadati</taxon>
        <taxon>Pseudomonadota</taxon>
        <taxon>Betaproteobacteria</taxon>
        <taxon>Burkholderiales</taxon>
        <taxon>Comamonadaceae</taxon>
        <taxon>Caenimonas</taxon>
    </lineage>
</organism>
<accession>A0A931H7G2</accession>
<evidence type="ECO:0000313" key="2">
    <source>
        <dbReference type="Proteomes" id="UP000651050"/>
    </source>
</evidence>
<sequence>MITDIECRSEIGPELDRAKLNPYWAEYFAFVQDARSLHALAESALQGAIDAARGQPRPYIDSQQVISEILTRFGSQHNFHRQFNEAFAAAKPSQVLGMHLYELVARDSDWWVYFPTQHVGHAFPHATYFMPKEDARFQRLLRRHAA</sequence>
<proteinExistence type="predicted"/>
<keyword evidence="2" id="KW-1185">Reference proteome</keyword>
<name>A0A931H7G2_9BURK</name>
<dbReference type="Proteomes" id="UP000651050">
    <property type="component" value="Unassembled WGS sequence"/>
</dbReference>
<comment type="caution">
    <text evidence="1">The sequence shown here is derived from an EMBL/GenBank/DDBJ whole genome shotgun (WGS) entry which is preliminary data.</text>
</comment>
<protein>
    <submittedName>
        <fullName evidence="1">Uncharacterized protein</fullName>
    </submittedName>
</protein>